<accession>A0A427AIL5</accession>
<dbReference type="InterPro" id="IPR006869">
    <property type="entry name" value="DUF547"/>
</dbReference>
<protein>
    <recommendedName>
        <fullName evidence="1">DUF547 domain-containing protein</fullName>
    </recommendedName>
</protein>
<dbReference type="EMBL" id="AMZH03002291">
    <property type="protein sequence ID" value="RRT76099.1"/>
    <property type="molecule type" value="Genomic_DNA"/>
</dbReference>
<comment type="caution">
    <text evidence="2">The sequence shown here is derived from an EMBL/GenBank/DDBJ whole genome shotgun (WGS) entry which is preliminary data.</text>
</comment>
<dbReference type="PANTHER" id="PTHR23054">
    <property type="entry name" value="TERNARY COMPLEX FACTOR MIP1, LEUCINE-ZIPPER-RELATED"/>
    <property type="match status" value="1"/>
</dbReference>
<name>A0A427AIL5_ENSVE</name>
<feature type="domain" description="DUF547" evidence="1">
    <location>
        <begin position="41"/>
        <end position="119"/>
    </location>
</feature>
<evidence type="ECO:0000259" key="1">
    <source>
        <dbReference type="Pfam" id="PF04784"/>
    </source>
</evidence>
<dbReference type="AlphaFoldDB" id="A0A427AIL5"/>
<evidence type="ECO:0000313" key="3">
    <source>
        <dbReference type="Proteomes" id="UP000287651"/>
    </source>
</evidence>
<evidence type="ECO:0000313" key="2">
    <source>
        <dbReference type="EMBL" id="RRT76099.1"/>
    </source>
</evidence>
<reference evidence="2 3" key="1">
    <citation type="journal article" date="2014" name="Agronomy (Basel)">
        <title>A Draft Genome Sequence for Ensete ventricosum, the Drought-Tolerant Tree Against Hunger.</title>
        <authorList>
            <person name="Harrison J."/>
            <person name="Moore K.A."/>
            <person name="Paszkiewicz K."/>
            <person name="Jones T."/>
            <person name="Grant M."/>
            <person name="Ambacheew D."/>
            <person name="Muzemil S."/>
            <person name="Studholme D.J."/>
        </authorList>
    </citation>
    <scope>NUCLEOTIDE SEQUENCE [LARGE SCALE GENOMIC DNA]</scope>
</reference>
<organism evidence="2 3">
    <name type="scientific">Ensete ventricosum</name>
    <name type="common">Abyssinian banana</name>
    <name type="synonym">Musa ensete</name>
    <dbReference type="NCBI Taxonomy" id="4639"/>
    <lineage>
        <taxon>Eukaryota</taxon>
        <taxon>Viridiplantae</taxon>
        <taxon>Streptophyta</taxon>
        <taxon>Embryophyta</taxon>
        <taxon>Tracheophyta</taxon>
        <taxon>Spermatophyta</taxon>
        <taxon>Magnoliopsida</taxon>
        <taxon>Liliopsida</taxon>
        <taxon>Zingiberales</taxon>
        <taxon>Musaceae</taxon>
        <taxon>Ensete</taxon>
    </lineage>
</organism>
<dbReference type="Proteomes" id="UP000287651">
    <property type="component" value="Unassembled WGS sequence"/>
</dbReference>
<gene>
    <name evidence="2" type="ORF">B296_00004578</name>
</gene>
<dbReference type="Pfam" id="PF04784">
    <property type="entry name" value="DUF547"/>
    <property type="match status" value="1"/>
</dbReference>
<sequence>MPQILQLEARLQDQLITRCSLEKALGHRSSTVCSSNETSTIMAMCNIGGRSINAAMIQGYILGYRTHCSGQWLRTLLYSRLKQKARDEWRAYAIEQPEPLLHFALCSGSHSDPAVNFLTDIYLLL</sequence>
<dbReference type="PANTHER" id="PTHR23054:SF18">
    <property type="entry name" value="TERNARY COMPLEX FACTOR MIP1, LEUCINE-ZIPPER"/>
    <property type="match status" value="1"/>
</dbReference>
<proteinExistence type="predicted"/>